<feature type="region of interest" description="Disordered" evidence="9">
    <location>
        <begin position="481"/>
        <end position="500"/>
    </location>
</feature>
<dbReference type="SMART" id="SM00707">
    <property type="entry name" value="RPEL"/>
    <property type="match status" value="3"/>
</dbReference>
<feature type="region of interest" description="Disordered" evidence="9">
    <location>
        <begin position="184"/>
        <end position="334"/>
    </location>
</feature>
<feature type="compositionally biased region" description="Polar residues" evidence="9">
    <location>
        <begin position="32"/>
        <end position="44"/>
    </location>
</feature>
<feature type="compositionally biased region" description="Low complexity" evidence="9">
    <location>
        <begin position="481"/>
        <end position="494"/>
    </location>
</feature>
<keyword evidence="2" id="KW-0677">Repeat</keyword>
<evidence type="ECO:0000313" key="12">
    <source>
        <dbReference type="Proteomes" id="UP000261420"/>
    </source>
</evidence>
<feature type="coiled-coil region" evidence="8">
    <location>
        <begin position="619"/>
        <end position="650"/>
    </location>
</feature>
<dbReference type="GO" id="GO:0051145">
    <property type="term" value="P:smooth muscle cell differentiation"/>
    <property type="evidence" value="ECO:0007669"/>
    <property type="project" value="TreeGrafter"/>
</dbReference>
<feature type="compositionally biased region" description="Polar residues" evidence="9">
    <location>
        <begin position="1015"/>
        <end position="1027"/>
    </location>
</feature>
<feature type="compositionally biased region" description="Pro residues" evidence="9">
    <location>
        <begin position="1119"/>
        <end position="1139"/>
    </location>
</feature>
<feature type="compositionally biased region" description="Polar residues" evidence="9">
    <location>
        <begin position="564"/>
        <end position="579"/>
    </location>
</feature>
<comment type="subcellular location">
    <subcellularLocation>
        <location evidence="1">Nucleus</location>
    </subcellularLocation>
</comment>
<dbReference type="GO" id="GO:0003713">
    <property type="term" value="F:transcription coactivator activity"/>
    <property type="evidence" value="ECO:0007669"/>
    <property type="project" value="UniProtKB-ARBA"/>
</dbReference>
<feature type="repeat" description="RPEL" evidence="7">
    <location>
        <begin position="108"/>
        <end position="133"/>
    </location>
</feature>
<dbReference type="Gene3D" id="1.10.720.30">
    <property type="entry name" value="SAP domain"/>
    <property type="match status" value="1"/>
</dbReference>
<dbReference type="SMART" id="SM00513">
    <property type="entry name" value="SAP"/>
    <property type="match status" value="1"/>
</dbReference>
<feature type="repeat" description="RPEL" evidence="7">
    <location>
        <begin position="152"/>
        <end position="177"/>
    </location>
</feature>
<dbReference type="STRING" id="41447.ENSSDUP00000010101"/>
<evidence type="ECO:0000256" key="1">
    <source>
        <dbReference type="ARBA" id="ARBA00004123"/>
    </source>
</evidence>
<reference evidence="11" key="2">
    <citation type="submission" date="2025-09" db="UniProtKB">
        <authorList>
            <consortium name="Ensembl"/>
        </authorList>
    </citation>
    <scope>IDENTIFICATION</scope>
</reference>
<evidence type="ECO:0000256" key="4">
    <source>
        <dbReference type="ARBA" id="ARBA00023054"/>
    </source>
</evidence>
<evidence type="ECO:0000256" key="9">
    <source>
        <dbReference type="SAM" id="MobiDB-lite"/>
    </source>
</evidence>
<dbReference type="InterPro" id="IPR004018">
    <property type="entry name" value="RPEL_repeat"/>
</dbReference>
<feature type="repeat" description="RPEL" evidence="7">
    <location>
        <begin position="64"/>
        <end position="89"/>
    </location>
</feature>
<evidence type="ECO:0000256" key="8">
    <source>
        <dbReference type="SAM" id="Coils"/>
    </source>
</evidence>
<feature type="domain" description="SAP" evidence="10">
    <location>
        <begin position="421"/>
        <end position="455"/>
    </location>
</feature>
<protein>
    <submittedName>
        <fullName evidence="11">Myocardin related transcription factor Ab</fullName>
    </submittedName>
</protein>
<feature type="compositionally biased region" description="Basic and acidic residues" evidence="9">
    <location>
        <begin position="1049"/>
        <end position="1062"/>
    </location>
</feature>
<keyword evidence="3" id="KW-0805">Transcription regulation</keyword>
<dbReference type="PANTHER" id="PTHR22793">
    <property type="entry name" value="MYOCARDIN-RELATED TRANSCRIPTION FACTOR-RELATED"/>
    <property type="match status" value="1"/>
</dbReference>
<feature type="compositionally biased region" description="Gly residues" evidence="9">
    <location>
        <begin position="1241"/>
        <end position="1262"/>
    </location>
</feature>
<feature type="compositionally biased region" description="Basic and acidic residues" evidence="9">
    <location>
        <begin position="289"/>
        <end position="305"/>
    </location>
</feature>
<feature type="region of interest" description="Disordered" evidence="9">
    <location>
        <begin position="766"/>
        <end position="786"/>
    </location>
</feature>
<feature type="coiled-coil region" evidence="8">
    <location>
        <begin position="737"/>
        <end position="764"/>
    </location>
</feature>
<dbReference type="InterPro" id="IPR003034">
    <property type="entry name" value="SAP_dom"/>
</dbReference>
<evidence type="ECO:0000259" key="10">
    <source>
        <dbReference type="PROSITE" id="PS50800"/>
    </source>
</evidence>
<evidence type="ECO:0000256" key="7">
    <source>
        <dbReference type="PROSITE-ProRule" id="PRU00401"/>
    </source>
</evidence>
<dbReference type="Gene3D" id="6.10.150.10">
    <property type="match status" value="1"/>
</dbReference>
<feature type="region of interest" description="Disordered" evidence="9">
    <location>
        <begin position="1"/>
        <end position="44"/>
    </location>
</feature>
<feature type="region of interest" description="Disordered" evidence="9">
    <location>
        <begin position="1104"/>
        <end position="1157"/>
    </location>
</feature>
<feature type="region of interest" description="Disordered" evidence="9">
    <location>
        <begin position="870"/>
        <end position="889"/>
    </location>
</feature>
<feature type="region of interest" description="Disordered" evidence="9">
    <location>
        <begin position="520"/>
        <end position="545"/>
    </location>
</feature>
<feature type="compositionally biased region" description="Polar residues" evidence="9">
    <location>
        <begin position="393"/>
        <end position="407"/>
    </location>
</feature>
<evidence type="ECO:0000313" key="11">
    <source>
        <dbReference type="Ensembl" id="ENSSDUP00000010101.1"/>
    </source>
</evidence>
<proteinExistence type="predicted"/>
<keyword evidence="12" id="KW-1185">Reference proteome</keyword>
<feature type="region of interest" description="Disordered" evidence="9">
    <location>
        <begin position="954"/>
        <end position="1086"/>
    </location>
</feature>
<feature type="compositionally biased region" description="Polar residues" evidence="9">
    <location>
        <begin position="268"/>
        <end position="288"/>
    </location>
</feature>
<sequence length="1295" mass="140065">MISLSITLATLHPQKGEEPSPGSMEVAGTPGSAPSPQSESVTNELQELSLQPAPNLLPLQERKNVLQLKLQQRRTREELVSQGIMPPLKSPAAFHEQRRSLERARTEDYLKRKIRSRPERSELVRMHILEETSAEPSLQAKQLQLKRARLADDLNDKISHRPGPIELVHKNILSVTCPLQHSLLDSPKGAGGESSSLDEDSSDALSPDQLTNHDSPLSAVPQLSPSDALTQNGDISPTQFLTQPPPPPPPPPPPQVNGSPASPPPKLTNGTTVNSRPSTGQIKSQAKTSSDRPPQRSKKPKDSKPKVKKLKYHQYIPPDQKADKERPPQMDSSYAKLLQQQQLFLQLQILSQQQQHYNYHTILPAPPKPPTEQPPTTNSGPSPSRSVPTTTTMASSSQSGTARQSQAAVGGAKPGTLPANLDEFKVAELKQELKLRGLTVSGTKNDLIERLRHYQEQNCGNAVVLKNGILQQSQQGANSAASTITSSPTTTTTADHQSGEGGFKLALSSLAHAVPGRVMRFGSTSSSPPVSPTPSERSLAGMSPDETSCNGDMFGEMVSSPLTQLTLHPSPQHPSNISPLSKVKEEIQSPCSLSRSSAASRQTPEPLPGVAMDTSSMDKDQMLQEKDKQIEELTRMLRQKQRLVETLRSQLEQGKMAVGLVSEKEGGEKSKTSPEVKLQTLIKASAIQPPTLPNGIVVKVKKEVESEEEMEGVTEEALGKKLAQPMQCSQETLLRLQQIHRLQVQQAEQQKQQLLQQQPKQQQSQVQLQRVPEAKANPQKQQQQKKEAQILLHQQQQLQQLIIQQTQQKQLQAQQKLAQQKLAQQKLTQQKLVQQNQLKQTQGQVQQSQQKSQVQLKQVQVQIQNQTAASQKPAVTQAQQRKQLKTQQRQQQKQQTAAVATQQVTPVFINQQNSTQIHTQAISLDLLKANGTPTLVADSNGNHYLIALTSHTTDGQNGVSSLAKTNGRITLQRLQSTPSKLPSTDSQSKEQTEAEPVSQPIKKGQKAGLHLDTNGVPQPSLSATAPPNLQPFFDDMSDSESQSSLISSLKREEVCPPYDRHTLFTPPSPKPNTSLPTQRSKENGVNSQHMDDLFDILLKSGEIPGFKANPDPSLAPLHSDPPSPSSPPSPLHLSPPTPTEPLISPQPSVGEPCAGSGRLEDFLESTTGAPLLGVEPDGGLTLIDDLHSQMLSTPSILDHPPSPMDTSDLGFSPHSTGLDFGDAALDSMDWLDISMVGSASGGSGGGGGGRGGGGGAGAGDGGTSLAPLAPHTPPSVFSADFLDSTDLQLHWESCL</sequence>
<dbReference type="FunFam" id="1.10.720.30:FF:000002">
    <property type="entry name" value="Myocardin related transcription factor A"/>
    <property type="match status" value="1"/>
</dbReference>
<dbReference type="InterPro" id="IPR043451">
    <property type="entry name" value="Myocardin-like"/>
</dbReference>
<feature type="region of interest" description="Disordered" evidence="9">
    <location>
        <begin position="564"/>
        <end position="614"/>
    </location>
</feature>
<dbReference type="GeneTree" id="ENSGT00950000182979"/>
<feature type="compositionally biased region" description="Pro residues" evidence="9">
    <location>
        <begin position="243"/>
        <end position="266"/>
    </location>
</feature>
<dbReference type="GO" id="GO:0005634">
    <property type="term" value="C:nucleus"/>
    <property type="evidence" value="ECO:0007669"/>
    <property type="project" value="UniProtKB-SubCell"/>
</dbReference>
<organism evidence="11 12">
    <name type="scientific">Seriola dumerili</name>
    <name type="common">Greater amberjack</name>
    <name type="synonym">Caranx dumerili</name>
    <dbReference type="NCBI Taxonomy" id="41447"/>
    <lineage>
        <taxon>Eukaryota</taxon>
        <taxon>Metazoa</taxon>
        <taxon>Chordata</taxon>
        <taxon>Craniata</taxon>
        <taxon>Vertebrata</taxon>
        <taxon>Euteleostomi</taxon>
        <taxon>Actinopterygii</taxon>
        <taxon>Neopterygii</taxon>
        <taxon>Teleostei</taxon>
        <taxon>Neoteleostei</taxon>
        <taxon>Acanthomorphata</taxon>
        <taxon>Carangaria</taxon>
        <taxon>Carangiformes</taxon>
        <taxon>Carangidae</taxon>
        <taxon>Seriola</taxon>
    </lineage>
</organism>
<dbReference type="InterPro" id="IPR036361">
    <property type="entry name" value="SAP_dom_sf"/>
</dbReference>
<keyword evidence="5" id="KW-0804">Transcription</keyword>
<feature type="compositionally biased region" description="Polar residues" evidence="9">
    <location>
        <begin position="954"/>
        <end position="986"/>
    </location>
</feature>
<feature type="region of interest" description="Disordered" evidence="9">
    <location>
        <begin position="1241"/>
        <end position="1270"/>
    </location>
</feature>
<evidence type="ECO:0000256" key="3">
    <source>
        <dbReference type="ARBA" id="ARBA00023015"/>
    </source>
</evidence>
<accession>A0A3B4TUZ6</accession>
<dbReference type="SUPFAM" id="SSF68906">
    <property type="entry name" value="SAP domain"/>
    <property type="match status" value="1"/>
</dbReference>
<dbReference type="PROSITE" id="PS50800">
    <property type="entry name" value="SAP"/>
    <property type="match status" value="1"/>
</dbReference>
<keyword evidence="6" id="KW-0539">Nucleus</keyword>
<dbReference type="PANTHER" id="PTHR22793:SF6">
    <property type="entry name" value="MYOCARDIN-RELATED TRANSCRIPTION FACTOR A"/>
    <property type="match status" value="1"/>
</dbReference>
<feature type="compositionally biased region" description="Low complexity" evidence="9">
    <location>
        <begin position="876"/>
        <end position="889"/>
    </location>
</feature>
<feature type="compositionally biased region" description="Pro residues" evidence="9">
    <location>
        <begin position="364"/>
        <end position="373"/>
    </location>
</feature>
<dbReference type="Pfam" id="PF02037">
    <property type="entry name" value="SAP"/>
    <property type="match status" value="1"/>
</dbReference>
<feature type="compositionally biased region" description="Polar residues" evidence="9">
    <location>
        <begin position="1071"/>
        <end position="1086"/>
    </location>
</feature>
<feature type="compositionally biased region" description="Polar residues" evidence="9">
    <location>
        <begin position="208"/>
        <end position="242"/>
    </location>
</feature>
<dbReference type="Gene3D" id="6.10.140.2040">
    <property type="match status" value="1"/>
</dbReference>
<keyword evidence="4 8" id="KW-0175">Coiled coil</keyword>
<feature type="compositionally biased region" description="Low complexity" evidence="9">
    <location>
        <begin position="766"/>
        <end position="782"/>
    </location>
</feature>
<dbReference type="PROSITE" id="PS51073">
    <property type="entry name" value="RPEL"/>
    <property type="match status" value="3"/>
</dbReference>
<name>A0A3B4TUZ6_SERDU</name>
<feature type="compositionally biased region" description="Low complexity" evidence="9">
    <location>
        <begin position="374"/>
        <end position="392"/>
    </location>
</feature>
<dbReference type="Ensembl" id="ENSSDUT00000010293.1">
    <property type="protein sequence ID" value="ENSSDUP00000010101.1"/>
    <property type="gene ID" value="ENSSDUG00000007393.1"/>
</dbReference>
<dbReference type="GO" id="GO:0045944">
    <property type="term" value="P:positive regulation of transcription by RNA polymerase II"/>
    <property type="evidence" value="ECO:0007669"/>
    <property type="project" value="TreeGrafter"/>
</dbReference>
<evidence type="ECO:0000256" key="6">
    <source>
        <dbReference type="ARBA" id="ARBA00023242"/>
    </source>
</evidence>
<feature type="compositionally biased region" description="Low complexity" evidence="9">
    <location>
        <begin position="1039"/>
        <end position="1048"/>
    </location>
</feature>
<dbReference type="Proteomes" id="UP000261420">
    <property type="component" value="Unplaced"/>
</dbReference>
<feature type="region of interest" description="Disordered" evidence="9">
    <location>
        <begin position="361"/>
        <end position="417"/>
    </location>
</feature>
<evidence type="ECO:0000256" key="5">
    <source>
        <dbReference type="ARBA" id="ARBA00023163"/>
    </source>
</evidence>
<dbReference type="OMA" id="NQSVRKP"/>
<evidence type="ECO:0000256" key="2">
    <source>
        <dbReference type="ARBA" id="ARBA00022737"/>
    </source>
</evidence>
<reference evidence="11" key="1">
    <citation type="submission" date="2025-08" db="UniProtKB">
        <authorList>
            <consortium name="Ensembl"/>
        </authorList>
    </citation>
    <scope>IDENTIFICATION</scope>
</reference>
<feature type="compositionally biased region" description="Low complexity" evidence="9">
    <location>
        <begin position="592"/>
        <end position="601"/>
    </location>
</feature>
<dbReference type="Pfam" id="PF02755">
    <property type="entry name" value="RPEL"/>
    <property type="match status" value="3"/>
</dbReference>